<protein>
    <submittedName>
        <fullName evidence="2">Uncharacterized protein</fullName>
    </submittedName>
</protein>
<gene>
    <name evidence="2" type="ORF">DdX_09428</name>
</gene>
<evidence type="ECO:0000256" key="1">
    <source>
        <dbReference type="SAM" id="MobiDB-lite"/>
    </source>
</evidence>
<comment type="caution">
    <text evidence="2">The sequence shown here is derived from an EMBL/GenBank/DDBJ whole genome shotgun (WGS) entry which is preliminary data.</text>
</comment>
<organism evidence="2 3">
    <name type="scientific">Ditylenchus destructor</name>
    <dbReference type="NCBI Taxonomy" id="166010"/>
    <lineage>
        <taxon>Eukaryota</taxon>
        <taxon>Metazoa</taxon>
        <taxon>Ecdysozoa</taxon>
        <taxon>Nematoda</taxon>
        <taxon>Chromadorea</taxon>
        <taxon>Rhabditida</taxon>
        <taxon>Tylenchina</taxon>
        <taxon>Tylenchomorpha</taxon>
        <taxon>Sphaerularioidea</taxon>
        <taxon>Anguinidae</taxon>
        <taxon>Anguininae</taxon>
        <taxon>Ditylenchus</taxon>
    </lineage>
</organism>
<feature type="compositionally biased region" description="Low complexity" evidence="1">
    <location>
        <begin position="45"/>
        <end position="56"/>
    </location>
</feature>
<dbReference type="Proteomes" id="UP001201812">
    <property type="component" value="Unassembled WGS sequence"/>
</dbReference>
<sequence length="155" mass="17807">MRTAKDTMISNAVDGESTHSEETSEIVTVHQVLQEKLRRTRGLRRGPPAATPRTTPQIQDFPEAINPGNRKSTRRNRYQSTWLTEWKRLTYHMPGSEPRGVIYDLTKSRIFRISGSHKSRKSQKYPAKPVPIDLAHRVEAIDVSHARIRAARRDL</sequence>
<dbReference type="EMBL" id="JAKKPZ010000017">
    <property type="protein sequence ID" value="KAI1712801.1"/>
    <property type="molecule type" value="Genomic_DNA"/>
</dbReference>
<evidence type="ECO:0000313" key="2">
    <source>
        <dbReference type="EMBL" id="KAI1712801.1"/>
    </source>
</evidence>
<keyword evidence="3" id="KW-1185">Reference proteome</keyword>
<evidence type="ECO:0000313" key="3">
    <source>
        <dbReference type="Proteomes" id="UP001201812"/>
    </source>
</evidence>
<dbReference type="AlphaFoldDB" id="A0AAD4N118"/>
<feature type="region of interest" description="Disordered" evidence="1">
    <location>
        <begin position="37"/>
        <end position="76"/>
    </location>
</feature>
<proteinExistence type="predicted"/>
<reference evidence="2" key="1">
    <citation type="submission" date="2022-01" db="EMBL/GenBank/DDBJ databases">
        <title>Genome Sequence Resource for Two Populations of Ditylenchus destructor, the Migratory Endoparasitic Phytonematode.</title>
        <authorList>
            <person name="Zhang H."/>
            <person name="Lin R."/>
            <person name="Xie B."/>
        </authorList>
    </citation>
    <scope>NUCLEOTIDE SEQUENCE</scope>
    <source>
        <strain evidence="2">BazhouSP</strain>
    </source>
</reference>
<name>A0AAD4N118_9BILA</name>
<feature type="region of interest" description="Disordered" evidence="1">
    <location>
        <begin position="1"/>
        <end position="24"/>
    </location>
</feature>
<accession>A0AAD4N118</accession>